<sequence>MEWHGEREDAAHVEHIADAVEHRRQSRKDPKSLGQNLYDTVTIIFAYSKHIPNPLSIVSSLASPSDAERLLDGRSPPHESMPVLDNKRQHGTKQTPFTASTSTDATSPNVNGKRLSEPRTPQTPNRINRRPSKVDGMKHTAEVLSNGLRVHKIRHMPNGYGNNLQPQKPSNAPLHETLDGARDGALAEKFRMAASLPSISMPARKPTSASHFEESTDNKSSIFNETSRKEVPSAMPVISHLTCEIMDQLKEEVHHDRRNQSHDPNPVVDYDANRRFRPATAFVNRSLYYSLSDSETLLKSFRDHLGDDYKYSPLPHLDAHCLSHAFRDWNQRNGALVFDSLYEALEVLFRPPPELDSQKSPHLKPSRKHAATSQSNASKDMPGRYLSNTEAAHLVMICIHALTSSVPVGWPHTWVQVRNLRGWGVVIPGAPPKTTQNDDFVHPWLDIVDQLEYEPAIRLATRLLQAIGTRRCYEHMLATLHARDEGQGPTELFVGVERLLPILLGHLTQVEKAALQRKGKMRSNQKMDEDPGWTVTATFMEWLRTVIVKQWDGNVDINKWGSVGTAVTIMTHFRVSSLYHVSVYVC</sequence>
<name>A0ABR3QQN5_9PLEO</name>
<evidence type="ECO:0000313" key="3">
    <source>
        <dbReference type="Proteomes" id="UP001521785"/>
    </source>
</evidence>
<keyword evidence="3" id="KW-1185">Reference proteome</keyword>
<feature type="compositionally biased region" description="Basic residues" evidence="1">
    <location>
        <begin position="361"/>
        <end position="370"/>
    </location>
</feature>
<comment type="caution">
    <text evidence="2">The sequence shown here is derived from an EMBL/GenBank/DDBJ whole genome shotgun (WGS) entry which is preliminary data.</text>
</comment>
<accession>A0ABR3QQN5</accession>
<dbReference type="EMBL" id="JAKJXO020000017">
    <property type="protein sequence ID" value="KAL1594388.1"/>
    <property type="molecule type" value="Genomic_DNA"/>
</dbReference>
<reference evidence="2 3" key="1">
    <citation type="submission" date="2024-02" db="EMBL/GenBank/DDBJ databases">
        <title>De novo assembly and annotation of 12 fungi associated with fruit tree decline syndrome in Ontario, Canada.</title>
        <authorList>
            <person name="Sulman M."/>
            <person name="Ellouze W."/>
            <person name="Ilyukhin E."/>
        </authorList>
    </citation>
    <scope>NUCLEOTIDE SEQUENCE [LARGE SCALE GENOMIC DNA]</scope>
    <source>
        <strain evidence="2 3">M42-189</strain>
    </source>
</reference>
<protein>
    <recommendedName>
        <fullName evidence="4">Tachykinin family protein</fullName>
    </recommendedName>
</protein>
<evidence type="ECO:0000313" key="2">
    <source>
        <dbReference type="EMBL" id="KAL1594388.1"/>
    </source>
</evidence>
<evidence type="ECO:0008006" key="4">
    <source>
        <dbReference type="Google" id="ProtNLM"/>
    </source>
</evidence>
<feature type="compositionally biased region" description="Basic and acidic residues" evidence="1">
    <location>
        <begin position="67"/>
        <end position="77"/>
    </location>
</feature>
<feature type="region of interest" description="Disordered" evidence="1">
    <location>
        <begin position="67"/>
        <end position="134"/>
    </location>
</feature>
<feature type="compositionally biased region" description="Polar residues" evidence="1">
    <location>
        <begin position="92"/>
        <end position="110"/>
    </location>
</feature>
<feature type="region of interest" description="Disordered" evidence="1">
    <location>
        <begin position="200"/>
        <end position="220"/>
    </location>
</feature>
<gene>
    <name evidence="2" type="ORF">SLS60_010148</name>
</gene>
<dbReference type="Proteomes" id="UP001521785">
    <property type="component" value="Unassembled WGS sequence"/>
</dbReference>
<evidence type="ECO:0000256" key="1">
    <source>
        <dbReference type="SAM" id="MobiDB-lite"/>
    </source>
</evidence>
<proteinExistence type="predicted"/>
<organism evidence="2 3">
    <name type="scientific">Paraconiothyrium brasiliense</name>
    <dbReference type="NCBI Taxonomy" id="300254"/>
    <lineage>
        <taxon>Eukaryota</taxon>
        <taxon>Fungi</taxon>
        <taxon>Dikarya</taxon>
        <taxon>Ascomycota</taxon>
        <taxon>Pezizomycotina</taxon>
        <taxon>Dothideomycetes</taxon>
        <taxon>Pleosporomycetidae</taxon>
        <taxon>Pleosporales</taxon>
        <taxon>Massarineae</taxon>
        <taxon>Didymosphaeriaceae</taxon>
        <taxon>Paraconiothyrium</taxon>
    </lineage>
</organism>
<feature type="region of interest" description="Disordered" evidence="1">
    <location>
        <begin position="355"/>
        <end position="383"/>
    </location>
</feature>